<dbReference type="PANTHER" id="PTHR24414:SF178">
    <property type="entry name" value="F-BOX DOMAIN-CONTAINING PROTEIN"/>
    <property type="match status" value="1"/>
</dbReference>
<protein>
    <submittedName>
        <fullName evidence="3">Putative F-box/kelch-repeat protein</fullName>
    </submittedName>
</protein>
<dbReference type="SMART" id="SM00612">
    <property type="entry name" value="Kelch"/>
    <property type="match status" value="2"/>
</dbReference>
<dbReference type="SUPFAM" id="SSF117281">
    <property type="entry name" value="Kelch motif"/>
    <property type="match status" value="1"/>
</dbReference>
<dbReference type="PANTHER" id="PTHR24414">
    <property type="entry name" value="F-BOX/KELCH-REPEAT PROTEIN SKIP4"/>
    <property type="match status" value="1"/>
</dbReference>
<accession>A0A1J3I9H2</accession>
<feature type="region of interest" description="Disordered" evidence="1">
    <location>
        <begin position="1"/>
        <end position="33"/>
    </location>
</feature>
<dbReference type="Pfam" id="PF00646">
    <property type="entry name" value="F-box"/>
    <property type="match status" value="1"/>
</dbReference>
<dbReference type="InterPro" id="IPR015915">
    <property type="entry name" value="Kelch-typ_b-propeller"/>
</dbReference>
<reference evidence="3" key="1">
    <citation type="submission" date="2016-07" db="EMBL/GenBank/DDBJ databases">
        <title>De novo transcriptome assembly of four accessions of the metal hyperaccumulator plant Noccaea caerulescens.</title>
        <authorList>
            <person name="Blande D."/>
            <person name="Halimaa P."/>
            <person name="Tervahauta A.I."/>
            <person name="Aarts M.G."/>
            <person name="Karenlampi S.O."/>
        </authorList>
    </citation>
    <scope>NUCLEOTIDE SEQUENCE</scope>
</reference>
<dbReference type="PROSITE" id="PS50181">
    <property type="entry name" value="FBOX"/>
    <property type="match status" value="1"/>
</dbReference>
<feature type="domain" description="F-box" evidence="2">
    <location>
        <begin position="79"/>
        <end position="125"/>
    </location>
</feature>
<dbReference type="InterPro" id="IPR006652">
    <property type="entry name" value="Kelch_1"/>
</dbReference>
<dbReference type="EMBL" id="GEVL01000204">
    <property type="protein sequence ID" value="JAU77137.1"/>
    <property type="molecule type" value="Transcribed_RNA"/>
</dbReference>
<sequence>MSNFEEPSGKEEPSSTPLPSLPDDVAPGCLAPVSSSEHPALSLFSKSYHFPRVIALQKFKAISFFKEPPYKKRRKEEPSSVLSPLPDDVVLSCLARLSRSDYAALSVLSKSYRCLVASPELYKIRSLMGRTETHVYVCLRTPHVPNPRWYILRRRKTSFDLIPIPSPSFPIPSEGSAVVALDSAIYVIGGLIKGSRTSDVLRLDCRTHRWRHVPSMGVARASAAAAVVDGKIYVLGGCRFDDESLSWGEVFDTRTQTWESLPPMPFRKKHHEYIHDCVVRDRDVHAVDIEERSFYYSPREGKWGIGNRSEVEGLRRDWCMIGNLVFSLSRHGRIYWCEQEPGPENLYRWKEVKGLEAINGILSRSRLVHISKQVVDLYSKGAVDLYSKRVVDQNTIIYTKGRILDFSLWYPGARLSNSGGNLLLFWDEMVGKDQKIWCAEISLERCQHGNIWGNIVWSHALITLDLYPFFSDRYKLLYSASVTL</sequence>
<dbReference type="Pfam" id="PF25210">
    <property type="entry name" value="Kelch_FKB95"/>
    <property type="match status" value="1"/>
</dbReference>
<dbReference type="InterPro" id="IPR001810">
    <property type="entry name" value="F-box_dom"/>
</dbReference>
<proteinExistence type="predicted"/>
<name>A0A1J3I9H2_NOCCA</name>
<evidence type="ECO:0000256" key="1">
    <source>
        <dbReference type="SAM" id="MobiDB-lite"/>
    </source>
</evidence>
<dbReference type="SUPFAM" id="SSF81383">
    <property type="entry name" value="F-box domain"/>
    <property type="match status" value="1"/>
</dbReference>
<evidence type="ECO:0000313" key="3">
    <source>
        <dbReference type="EMBL" id="JAU77137.1"/>
    </source>
</evidence>
<dbReference type="AlphaFoldDB" id="A0A1J3I9H2"/>
<dbReference type="Gene3D" id="2.120.10.80">
    <property type="entry name" value="Kelch-type beta propeller"/>
    <property type="match status" value="1"/>
</dbReference>
<dbReference type="InterPro" id="IPR036047">
    <property type="entry name" value="F-box-like_dom_sf"/>
</dbReference>
<organism evidence="3">
    <name type="scientific">Noccaea caerulescens</name>
    <name type="common">Alpine penny-cress</name>
    <name type="synonym">Thlaspi caerulescens</name>
    <dbReference type="NCBI Taxonomy" id="107243"/>
    <lineage>
        <taxon>Eukaryota</taxon>
        <taxon>Viridiplantae</taxon>
        <taxon>Streptophyta</taxon>
        <taxon>Embryophyta</taxon>
        <taxon>Tracheophyta</taxon>
        <taxon>Spermatophyta</taxon>
        <taxon>Magnoliopsida</taxon>
        <taxon>eudicotyledons</taxon>
        <taxon>Gunneridae</taxon>
        <taxon>Pentapetalae</taxon>
        <taxon>rosids</taxon>
        <taxon>malvids</taxon>
        <taxon>Brassicales</taxon>
        <taxon>Brassicaceae</taxon>
        <taxon>Coluteocarpeae</taxon>
        <taxon>Noccaea</taxon>
    </lineage>
</organism>
<dbReference type="InterPro" id="IPR057499">
    <property type="entry name" value="Kelch_FKB95"/>
</dbReference>
<dbReference type="InterPro" id="IPR050354">
    <property type="entry name" value="F-box/kelch-repeat_ARATH"/>
</dbReference>
<dbReference type="CDD" id="cd22152">
    <property type="entry name" value="F-box_AtAFR-like"/>
    <property type="match status" value="1"/>
</dbReference>
<evidence type="ECO:0000259" key="2">
    <source>
        <dbReference type="PROSITE" id="PS50181"/>
    </source>
</evidence>
<gene>
    <name evidence="3" type="ORF">LE_TR2981_c4_g1_i1_g.9574</name>
</gene>